<dbReference type="OrthoDB" id="689430at2759"/>
<dbReference type="AlphaFoldDB" id="A0A8J5WS86"/>
<sequence length="109" mass="12621">MEIWNCGISLKVKIFIWLMVKRRIQVGDQLRKINWKGDPTCKLCGLIETVDHLFFQCHVAKLLWVFVAETLGWKVAIHSGKNFFELLLNFKDSKRSAFGLQILGGSWVI</sequence>
<gene>
    <name evidence="2" type="ORF">GUJ93_ZPchr0013g34670</name>
</gene>
<evidence type="ECO:0000313" key="3">
    <source>
        <dbReference type="Proteomes" id="UP000729402"/>
    </source>
</evidence>
<feature type="domain" description="Reverse transcriptase zinc-binding" evidence="1">
    <location>
        <begin position="3"/>
        <end position="64"/>
    </location>
</feature>
<dbReference type="InterPro" id="IPR026960">
    <property type="entry name" value="RVT-Znf"/>
</dbReference>
<comment type="caution">
    <text evidence="2">The sequence shown here is derived from an EMBL/GenBank/DDBJ whole genome shotgun (WGS) entry which is preliminary data.</text>
</comment>
<accession>A0A8J5WS86</accession>
<organism evidence="2 3">
    <name type="scientific">Zizania palustris</name>
    <name type="common">Northern wild rice</name>
    <dbReference type="NCBI Taxonomy" id="103762"/>
    <lineage>
        <taxon>Eukaryota</taxon>
        <taxon>Viridiplantae</taxon>
        <taxon>Streptophyta</taxon>
        <taxon>Embryophyta</taxon>
        <taxon>Tracheophyta</taxon>
        <taxon>Spermatophyta</taxon>
        <taxon>Magnoliopsida</taxon>
        <taxon>Liliopsida</taxon>
        <taxon>Poales</taxon>
        <taxon>Poaceae</taxon>
        <taxon>BOP clade</taxon>
        <taxon>Oryzoideae</taxon>
        <taxon>Oryzeae</taxon>
        <taxon>Zizaniinae</taxon>
        <taxon>Zizania</taxon>
    </lineage>
</organism>
<keyword evidence="3" id="KW-1185">Reference proteome</keyword>
<evidence type="ECO:0000313" key="2">
    <source>
        <dbReference type="EMBL" id="KAG8096770.1"/>
    </source>
</evidence>
<proteinExistence type="predicted"/>
<reference evidence="2" key="2">
    <citation type="submission" date="2021-02" db="EMBL/GenBank/DDBJ databases">
        <authorList>
            <person name="Kimball J.A."/>
            <person name="Haas M.W."/>
            <person name="Macchietto M."/>
            <person name="Kono T."/>
            <person name="Duquette J."/>
            <person name="Shao M."/>
        </authorList>
    </citation>
    <scope>NUCLEOTIDE SEQUENCE</scope>
    <source>
        <tissue evidence="2">Fresh leaf tissue</tissue>
    </source>
</reference>
<dbReference type="Pfam" id="PF13966">
    <property type="entry name" value="zf-RVT"/>
    <property type="match status" value="1"/>
</dbReference>
<name>A0A8J5WS86_ZIZPA</name>
<dbReference type="EMBL" id="JAAALK010000079">
    <property type="protein sequence ID" value="KAG8096770.1"/>
    <property type="molecule type" value="Genomic_DNA"/>
</dbReference>
<dbReference type="Proteomes" id="UP000729402">
    <property type="component" value="Unassembled WGS sequence"/>
</dbReference>
<reference evidence="2" key="1">
    <citation type="journal article" date="2021" name="bioRxiv">
        <title>Whole Genome Assembly and Annotation of Northern Wild Rice, Zizania palustris L., Supports a Whole Genome Duplication in the Zizania Genus.</title>
        <authorList>
            <person name="Haas M."/>
            <person name="Kono T."/>
            <person name="Macchietto M."/>
            <person name="Millas R."/>
            <person name="McGilp L."/>
            <person name="Shao M."/>
            <person name="Duquette J."/>
            <person name="Hirsch C.N."/>
            <person name="Kimball J."/>
        </authorList>
    </citation>
    <scope>NUCLEOTIDE SEQUENCE</scope>
    <source>
        <tissue evidence="2">Fresh leaf tissue</tissue>
    </source>
</reference>
<protein>
    <recommendedName>
        <fullName evidence="1">Reverse transcriptase zinc-binding domain-containing protein</fullName>
    </recommendedName>
</protein>
<evidence type="ECO:0000259" key="1">
    <source>
        <dbReference type="Pfam" id="PF13966"/>
    </source>
</evidence>